<dbReference type="GO" id="GO:0006465">
    <property type="term" value="P:signal peptide processing"/>
    <property type="evidence" value="ECO:0007669"/>
    <property type="project" value="UniProtKB-UniRule"/>
</dbReference>
<evidence type="ECO:0000313" key="9">
    <source>
        <dbReference type="EMBL" id="THG31869.1"/>
    </source>
</evidence>
<feature type="region of interest" description="Disordered" evidence="6">
    <location>
        <begin position="259"/>
        <end position="278"/>
    </location>
</feature>
<keyword evidence="2 7" id="KW-0812">Transmembrane</keyword>
<dbReference type="GO" id="GO:0016020">
    <property type="term" value="C:membrane"/>
    <property type="evidence" value="ECO:0007669"/>
    <property type="project" value="UniProtKB-SubCell"/>
</dbReference>
<proteinExistence type="predicted"/>
<dbReference type="SUPFAM" id="SSF51306">
    <property type="entry name" value="LexA/Signal peptidase"/>
    <property type="match status" value="1"/>
</dbReference>
<dbReference type="CDD" id="cd06530">
    <property type="entry name" value="S26_SPase_I"/>
    <property type="match status" value="1"/>
</dbReference>
<dbReference type="GO" id="GO:0009003">
    <property type="term" value="F:signal peptidase activity"/>
    <property type="evidence" value="ECO:0007669"/>
    <property type="project" value="UniProtKB-EC"/>
</dbReference>
<dbReference type="InterPro" id="IPR001733">
    <property type="entry name" value="Peptidase_S26B"/>
</dbReference>
<protein>
    <recommendedName>
        <fullName evidence="5">Signal peptidase I</fullName>
        <ecNumber evidence="5">3.4.21.89</ecNumber>
    </recommendedName>
</protein>
<keyword evidence="10" id="KW-1185">Reference proteome</keyword>
<evidence type="ECO:0000313" key="10">
    <source>
        <dbReference type="Proteomes" id="UP000309133"/>
    </source>
</evidence>
<dbReference type="GO" id="GO:0004252">
    <property type="term" value="F:serine-type endopeptidase activity"/>
    <property type="evidence" value="ECO:0007669"/>
    <property type="project" value="UniProtKB-UniRule"/>
</dbReference>
<evidence type="ECO:0000313" key="8">
    <source>
        <dbReference type="EMBL" id="THG30632.1"/>
    </source>
</evidence>
<gene>
    <name evidence="9" type="ORF">E6C64_07440</name>
    <name evidence="8" type="ORF">E6C64_08295</name>
</gene>
<dbReference type="EC" id="3.4.21.89" evidence="5"/>
<dbReference type="InterPro" id="IPR019533">
    <property type="entry name" value="Peptidase_S26"/>
</dbReference>
<feature type="region of interest" description="Disordered" evidence="6">
    <location>
        <begin position="25"/>
        <end position="61"/>
    </location>
</feature>
<name>A0A4S4FN50_9MICO</name>
<keyword evidence="4 7" id="KW-0472">Membrane</keyword>
<comment type="subcellular location">
    <subcellularLocation>
        <location evidence="1">Membrane</location>
    </subcellularLocation>
</comment>
<keyword evidence="3 7" id="KW-1133">Transmembrane helix</keyword>
<dbReference type="InterPro" id="IPR036286">
    <property type="entry name" value="LexA/Signal_pep-like_sf"/>
</dbReference>
<dbReference type="AlphaFoldDB" id="A0A4S4FN50"/>
<feature type="compositionally biased region" description="Basic and acidic residues" evidence="6">
    <location>
        <begin position="25"/>
        <end position="48"/>
    </location>
</feature>
<organism evidence="9 10">
    <name type="scientific">Naasia lichenicola</name>
    <dbReference type="NCBI Taxonomy" id="2565933"/>
    <lineage>
        <taxon>Bacteria</taxon>
        <taxon>Bacillati</taxon>
        <taxon>Actinomycetota</taxon>
        <taxon>Actinomycetes</taxon>
        <taxon>Micrococcales</taxon>
        <taxon>Microbacteriaceae</taxon>
        <taxon>Naasia</taxon>
    </lineage>
</organism>
<evidence type="ECO:0000256" key="5">
    <source>
        <dbReference type="NCBIfam" id="TIGR02228"/>
    </source>
</evidence>
<feature type="transmembrane region" description="Helical" evidence="7">
    <location>
        <begin position="219"/>
        <end position="241"/>
    </location>
</feature>
<evidence type="ECO:0000256" key="3">
    <source>
        <dbReference type="ARBA" id="ARBA00022989"/>
    </source>
</evidence>
<dbReference type="PANTHER" id="PTHR10806">
    <property type="entry name" value="SIGNAL PEPTIDASE COMPLEX CATALYTIC SUBUNIT SEC11"/>
    <property type="match status" value="1"/>
</dbReference>
<feature type="transmembrane region" description="Helical" evidence="7">
    <location>
        <begin position="78"/>
        <end position="106"/>
    </location>
</feature>
<dbReference type="EMBL" id="SSSM01000003">
    <property type="protein sequence ID" value="THG31869.1"/>
    <property type="molecule type" value="Genomic_DNA"/>
</dbReference>
<dbReference type="EMBL" id="SSSM01000004">
    <property type="protein sequence ID" value="THG30632.1"/>
    <property type="molecule type" value="Genomic_DNA"/>
</dbReference>
<accession>A0A4S4FN50</accession>
<evidence type="ECO:0000256" key="6">
    <source>
        <dbReference type="SAM" id="MobiDB-lite"/>
    </source>
</evidence>
<reference evidence="9 10" key="1">
    <citation type="submission" date="2019-04" db="EMBL/GenBank/DDBJ databases">
        <authorList>
            <person name="Jiang L."/>
        </authorList>
    </citation>
    <scope>NUCLEOTIDE SEQUENCE [LARGE SCALE GENOMIC DNA]</scope>
    <source>
        <strain evidence="9 10">YIM 131853</strain>
    </source>
</reference>
<sequence>MSDTRCPPVVPLRRPRGARCHRLVERPDAGARRRHGGGGDRRRCRTDGRIASSPTEVGGATVSGRHRRESRLPFRGSVAAIGLGISWGVLALVVGLGLATVVVPFATGSTPLTVLTGSMQPTLPPGTLLIVRPTEAADIRLGDVLTYQIRSGSDEVVSHRVVEVRSVSDGSFAFMTKGDANDIADVEPVTEGQVRGTTWYSVPFVGYLATAISGGGRQWLAPLIGVGLVGYAFVQVTLGLLTARRRRIRLQAEARRDPAAVVPETPGAPATPAPTPVAAATTTTRPIAILRA</sequence>
<comment type="caution">
    <text evidence="9">The sequence shown here is derived from an EMBL/GenBank/DDBJ whole genome shotgun (WGS) entry which is preliminary data.</text>
</comment>
<evidence type="ECO:0000256" key="1">
    <source>
        <dbReference type="ARBA" id="ARBA00004370"/>
    </source>
</evidence>
<evidence type="ECO:0000256" key="4">
    <source>
        <dbReference type="ARBA" id="ARBA00023136"/>
    </source>
</evidence>
<dbReference type="Proteomes" id="UP000309133">
    <property type="component" value="Unassembled WGS sequence"/>
</dbReference>
<dbReference type="PANTHER" id="PTHR10806:SF6">
    <property type="entry name" value="SIGNAL PEPTIDASE COMPLEX CATALYTIC SUBUNIT SEC11"/>
    <property type="match status" value="1"/>
</dbReference>
<feature type="compositionally biased region" description="Low complexity" evidence="6">
    <location>
        <begin position="259"/>
        <end position="268"/>
    </location>
</feature>
<dbReference type="NCBIfam" id="TIGR02228">
    <property type="entry name" value="sigpep_I_arch"/>
    <property type="match status" value="1"/>
</dbReference>
<evidence type="ECO:0000256" key="2">
    <source>
        <dbReference type="ARBA" id="ARBA00022692"/>
    </source>
</evidence>
<evidence type="ECO:0000256" key="7">
    <source>
        <dbReference type="SAM" id="Phobius"/>
    </source>
</evidence>
<keyword evidence="9" id="KW-0378">Hydrolase</keyword>